<name>A0A8S0XR63_CYCAE</name>
<dbReference type="Proteomes" id="UP000467700">
    <property type="component" value="Unassembled WGS sequence"/>
</dbReference>
<organism evidence="1 2">
    <name type="scientific">Cyclocybe aegerita</name>
    <name type="common">Black poplar mushroom</name>
    <name type="synonym">Agrocybe aegerita</name>
    <dbReference type="NCBI Taxonomy" id="1973307"/>
    <lineage>
        <taxon>Eukaryota</taxon>
        <taxon>Fungi</taxon>
        <taxon>Dikarya</taxon>
        <taxon>Basidiomycota</taxon>
        <taxon>Agaricomycotina</taxon>
        <taxon>Agaricomycetes</taxon>
        <taxon>Agaricomycetidae</taxon>
        <taxon>Agaricales</taxon>
        <taxon>Agaricineae</taxon>
        <taxon>Bolbitiaceae</taxon>
        <taxon>Cyclocybe</taxon>
    </lineage>
</organism>
<accession>A0A8S0XR63</accession>
<evidence type="ECO:0000313" key="2">
    <source>
        <dbReference type="Proteomes" id="UP000467700"/>
    </source>
</evidence>
<proteinExistence type="predicted"/>
<dbReference type="EMBL" id="CACVBS010000040">
    <property type="protein sequence ID" value="CAA7263647.1"/>
    <property type="molecule type" value="Genomic_DNA"/>
</dbReference>
<gene>
    <name evidence="1" type="ORF">AAE3_LOCUS5838</name>
</gene>
<protein>
    <submittedName>
        <fullName evidence="1">Uncharacterized protein</fullName>
    </submittedName>
</protein>
<comment type="caution">
    <text evidence="1">The sequence shown here is derived from an EMBL/GenBank/DDBJ whole genome shotgun (WGS) entry which is preliminary data.</text>
</comment>
<keyword evidence="2" id="KW-1185">Reference proteome</keyword>
<evidence type="ECO:0000313" key="1">
    <source>
        <dbReference type="EMBL" id="CAA7263647.1"/>
    </source>
</evidence>
<dbReference type="AlphaFoldDB" id="A0A8S0XR63"/>
<sequence>MPGCRLVAYIRPTFFQATSQPPRDKAADFQHLFNSGLCLLYDLPQLEKLLEKLCFNVFHLLRLHTSVAFDTGLQEVEEETRTLGLPVISRLPHCTSALNLLVYFMVALVYMSPMRIRAGSVHRQLRAHAPAYAASYEESKQQFIF</sequence>
<reference evidence="1 2" key="1">
    <citation type="submission" date="2020-01" db="EMBL/GenBank/DDBJ databases">
        <authorList>
            <person name="Gupta K D."/>
        </authorList>
    </citation>
    <scope>NUCLEOTIDE SEQUENCE [LARGE SCALE GENOMIC DNA]</scope>
</reference>